<accession>A0A4V6RHJ3</accession>
<dbReference type="Pfam" id="PF09797">
    <property type="entry name" value="NatB_MDM20"/>
    <property type="match status" value="1"/>
</dbReference>
<protein>
    <recommendedName>
        <fullName evidence="4">Cytoskeleton organization protein</fullName>
    </recommendedName>
</protein>
<evidence type="ECO:0000313" key="3">
    <source>
        <dbReference type="Proteomes" id="UP000298138"/>
    </source>
</evidence>
<evidence type="ECO:0008006" key="4">
    <source>
        <dbReference type="Google" id="ProtNLM"/>
    </source>
</evidence>
<dbReference type="InterPro" id="IPR019183">
    <property type="entry name" value="NAA25_NatB_aux_su"/>
</dbReference>
<organism evidence="2 3">
    <name type="scientific">Ascodesmis nigricans</name>
    <dbReference type="NCBI Taxonomy" id="341454"/>
    <lineage>
        <taxon>Eukaryota</taxon>
        <taxon>Fungi</taxon>
        <taxon>Dikarya</taxon>
        <taxon>Ascomycota</taxon>
        <taxon>Pezizomycotina</taxon>
        <taxon>Pezizomycetes</taxon>
        <taxon>Pezizales</taxon>
        <taxon>Ascodesmidaceae</taxon>
        <taxon>Ascodesmis</taxon>
    </lineage>
</organism>
<dbReference type="EMBL" id="ML220112">
    <property type="protein sequence ID" value="TGZ85435.1"/>
    <property type="molecule type" value="Genomic_DNA"/>
</dbReference>
<dbReference type="GO" id="GO:0031416">
    <property type="term" value="C:NatB complex"/>
    <property type="evidence" value="ECO:0007669"/>
    <property type="project" value="TreeGrafter"/>
</dbReference>
<name>A0A4V6RHJ3_9PEZI</name>
<dbReference type="AlphaFoldDB" id="A0A4V6RHJ3"/>
<dbReference type="InterPro" id="IPR011990">
    <property type="entry name" value="TPR-like_helical_dom_sf"/>
</dbReference>
<keyword evidence="3" id="KW-1185">Reference proteome</keyword>
<dbReference type="InParanoid" id="A0A4V6RHJ3"/>
<evidence type="ECO:0000313" key="2">
    <source>
        <dbReference type="EMBL" id="TGZ85435.1"/>
    </source>
</evidence>
<dbReference type="FunCoup" id="A0A4V6RHJ3">
    <property type="interactions" value="42"/>
</dbReference>
<dbReference type="STRING" id="341454.A0A4V6RHJ3"/>
<dbReference type="PANTHER" id="PTHR22767">
    <property type="entry name" value="N-TERMINAL ACETYLTRANSFERASE-RELATED"/>
    <property type="match status" value="1"/>
</dbReference>
<dbReference type="Proteomes" id="UP000298138">
    <property type="component" value="Unassembled WGS sequence"/>
</dbReference>
<evidence type="ECO:0000256" key="1">
    <source>
        <dbReference type="ARBA" id="ARBA00006298"/>
    </source>
</evidence>
<reference evidence="2 3" key="1">
    <citation type="submission" date="2019-04" db="EMBL/GenBank/DDBJ databases">
        <title>Comparative genomics and transcriptomics to analyze fruiting body development in filamentous ascomycetes.</title>
        <authorList>
            <consortium name="DOE Joint Genome Institute"/>
            <person name="Lutkenhaus R."/>
            <person name="Traeger S."/>
            <person name="Breuer J."/>
            <person name="Kuo A."/>
            <person name="Lipzen A."/>
            <person name="Pangilinan J."/>
            <person name="Dilworth D."/>
            <person name="Sandor L."/>
            <person name="Poggeler S."/>
            <person name="Barry K."/>
            <person name="Grigoriev I.V."/>
            <person name="Nowrousian M."/>
        </authorList>
    </citation>
    <scope>NUCLEOTIDE SEQUENCE [LARGE SCALE GENOMIC DNA]</scope>
    <source>
        <strain evidence="2 3">CBS 389.68</strain>
    </source>
</reference>
<sequence length="931" mass="104128">MSSAPADRKNQMVRDQIEAGQFKQALQLCNRRIKKGEKTEYLWALKAFVLTQIPGPANAEEAEQLARTLSDKTPPVVATDVLGLLTRVWVQLEDTAEVLNVWERAVKSQPQNEDLARDWFFMAIRMEDWRGAQKAAMNLQTKHTKRRDYFFWAIVSCLLLHNSLPEGVPERKLFGTLAYRMIDKARNDTPADTTIIPARGIQTSQEINLMLELIPHINPQEADKLCLEVLNSNNLGVDSTVGSGDWWGLARKRLDLLEKTEDWKTLYALCKSLLPGGNSENGDSANGEQSKREITGRGDDWRVWKGFVQAAGKLYDAGDKSVSQEALEKIVNHRKIAAAGSSRNGDLALVKFASFFHDKSDGPEGTPTLQEAVEEYFDRICTKNCCFEDLQEYLEMLEDVEQQDFLKYVEKKIASMPQEMENQTIDAINAIINQQKFIYLTSISKLDTASPATTKTVTAFVTANIQIYTNALQLGTKLLVTDNQYGDDAALLSVMGLIRLFTLTPTDQAPLYQSIVILETLLQKSKHNYQALLLLVRLYLLIGSIGQAVTTYPRLNIKQVQNDTLSHYLTTRISTLLPNDRRVSVLISDALEIYDSSRAQSANMLQLGFERGGYAQMMGFIELSQRIAGSVCRTMGEIELHRISRLTSTPSPEHLQEVGVKGQVWDNRDFDVILNSELSSKPSFESTIRLGPKPAERWALSFAAVESIVDSLKTGTKPPYIDARVTEANGNGNASTVAAQDPSTIITLAINNDIESPPSDREFTSQEIQFLRLLTTISDLVTAVHKKSAESVTSLLEQQLLPSTLDSLPTETPDWSLLHTLWLTKDSCIVVALLVDFLRKHAAKVIKSNALTGLKEAAGKMKKDVEEKAREVVKELEDEEREQKLVDQVLSEEGVGKWLRKEEVWGGVEKVVERVGRVREGIREAVRGVSK</sequence>
<dbReference type="SUPFAM" id="SSF48452">
    <property type="entry name" value="TPR-like"/>
    <property type="match status" value="1"/>
</dbReference>
<comment type="similarity">
    <text evidence="1">Belongs to the MDM20/NAA25 family.</text>
</comment>
<dbReference type="Gene3D" id="1.25.40.1040">
    <property type="match status" value="1"/>
</dbReference>
<proteinExistence type="inferred from homology"/>
<gene>
    <name evidence="2" type="ORF">EX30DRAFT_314483</name>
</gene>
<dbReference type="OrthoDB" id="1874341at2759"/>
<dbReference type="PANTHER" id="PTHR22767:SF3">
    <property type="entry name" value="N-ALPHA-ACETYLTRANSFERASE 25, NATB AUXILIARY SUBUNIT"/>
    <property type="match status" value="1"/>
</dbReference>